<comment type="caution">
    <text evidence="1">The sequence shown here is derived from an EMBL/GenBank/DDBJ whole genome shotgun (WGS) entry which is preliminary data.</text>
</comment>
<organism evidence="1 2">
    <name type="scientific">Portunus trituberculatus</name>
    <name type="common">Swimming crab</name>
    <name type="synonym">Neptunus trituberculatus</name>
    <dbReference type="NCBI Taxonomy" id="210409"/>
    <lineage>
        <taxon>Eukaryota</taxon>
        <taxon>Metazoa</taxon>
        <taxon>Ecdysozoa</taxon>
        <taxon>Arthropoda</taxon>
        <taxon>Crustacea</taxon>
        <taxon>Multicrustacea</taxon>
        <taxon>Malacostraca</taxon>
        <taxon>Eumalacostraca</taxon>
        <taxon>Eucarida</taxon>
        <taxon>Decapoda</taxon>
        <taxon>Pleocyemata</taxon>
        <taxon>Brachyura</taxon>
        <taxon>Eubrachyura</taxon>
        <taxon>Portunoidea</taxon>
        <taxon>Portunidae</taxon>
        <taxon>Portuninae</taxon>
        <taxon>Portunus</taxon>
    </lineage>
</organism>
<sequence length="97" mass="10294">MMADGEREINTRSTVDATVINLSGSGHEGFTPRFKGPLTGYKKTHNLLAGRSSVMIVARNKMTSVSFSVNHLAAPDGTDRTFGNGCDGADGCRLVYG</sequence>
<proteinExistence type="predicted"/>
<gene>
    <name evidence="1" type="ORF">E2C01_081174</name>
</gene>
<accession>A0A5B7IP46</accession>
<dbReference type="AlphaFoldDB" id="A0A5B7IP46"/>
<dbReference type="EMBL" id="VSRR010071200">
    <property type="protein sequence ID" value="MPC86350.1"/>
    <property type="molecule type" value="Genomic_DNA"/>
</dbReference>
<dbReference type="Proteomes" id="UP000324222">
    <property type="component" value="Unassembled WGS sequence"/>
</dbReference>
<evidence type="ECO:0000313" key="1">
    <source>
        <dbReference type="EMBL" id="MPC86350.1"/>
    </source>
</evidence>
<keyword evidence="2" id="KW-1185">Reference proteome</keyword>
<name>A0A5B7IP46_PORTR</name>
<evidence type="ECO:0000313" key="2">
    <source>
        <dbReference type="Proteomes" id="UP000324222"/>
    </source>
</evidence>
<protein>
    <submittedName>
        <fullName evidence="1">Uncharacterized protein</fullName>
    </submittedName>
</protein>
<reference evidence="1 2" key="1">
    <citation type="submission" date="2019-05" db="EMBL/GenBank/DDBJ databases">
        <title>Another draft genome of Portunus trituberculatus and its Hox gene families provides insights of decapod evolution.</title>
        <authorList>
            <person name="Jeong J.-H."/>
            <person name="Song I."/>
            <person name="Kim S."/>
            <person name="Choi T."/>
            <person name="Kim D."/>
            <person name="Ryu S."/>
            <person name="Kim W."/>
        </authorList>
    </citation>
    <scope>NUCLEOTIDE SEQUENCE [LARGE SCALE GENOMIC DNA]</scope>
    <source>
        <tissue evidence="1">Muscle</tissue>
    </source>
</reference>